<evidence type="ECO:0000259" key="8">
    <source>
        <dbReference type="PROSITE" id="PS51790"/>
    </source>
</evidence>
<dbReference type="PANTHER" id="PTHR10173:SF52">
    <property type="entry name" value="METHIONINE-R-SULFOXIDE REDUCTASE B1"/>
    <property type="match status" value="1"/>
</dbReference>
<keyword evidence="4" id="KW-0479">Metal-binding</keyword>
<dbReference type="GO" id="GO:0005737">
    <property type="term" value="C:cytoplasm"/>
    <property type="evidence" value="ECO:0007669"/>
    <property type="project" value="TreeGrafter"/>
</dbReference>
<accession>A0A1F5NS51</accession>
<dbReference type="AlphaFoldDB" id="A0A1F5NS51"/>
<keyword evidence="6" id="KW-0560">Oxidoreductase</keyword>
<dbReference type="Proteomes" id="UP000176233">
    <property type="component" value="Unassembled WGS sequence"/>
</dbReference>
<keyword evidence="5" id="KW-0862">Zinc</keyword>
<protein>
    <recommendedName>
        <fullName evidence="3">peptide-methionine (R)-S-oxide reductase</fullName>
        <ecNumber evidence="3">1.8.4.12</ecNumber>
    </recommendedName>
</protein>
<dbReference type="Gene3D" id="2.170.150.20">
    <property type="entry name" value="Peptide methionine sulfoxide reductase"/>
    <property type="match status" value="1"/>
</dbReference>
<dbReference type="InterPro" id="IPR002579">
    <property type="entry name" value="Met_Sox_Rdtase_MsrB_dom"/>
</dbReference>
<evidence type="ECO:0000256" key="3">
    <source>
        <dbReference type="ARBA" id="ARBA00012499"/>
    </source>
</evidence>
<evidence type="ECO:0000256" key="2">
    <source>
        <dbReference type="ARBA" id="ARBA00007174"/>
    </source>
</evidence>
<dbReference type="GO" id="GO:0006979">
    <property type="term" value="P:response to oxidative stress"/>
    <property type="evidence" value="ECO:0007669"/>
    <property type="project" value="InterPro"/>
</dbReference>
<dbReference type="GO" id="GO:0046872">
    <property type="term" value="F:metal ion binding"/>
    <property type="evidence" value="ECO:0007669"/>
    <property type="project" value="UniProtKB-KW"/>
</dbReference>
<dbReference type="PROSITE" id="PS51790">
    <property type="entry name" value="MSRB"/>
    <property type="match status" value="1"/>
</dbReference>
<feature type="domain" description="MsrB" evidence="8">
    <location>
        <begin position="3"/>
        <end position="126"/>
    </location>
</feature>
<sequence>MTEEELKLKLTPGQYEIMRQKGTEAAFTGKYHDSLEQGMFVCAACGNQLFASDTKFDSGTGWPSFTDPVNLKNIELREDNDHGMHRTEVICKNCGSHLGHVFDDGPVDKGGKRYCINSACLMLQKP</sequence>
<reference evidence="9 10" key="1">
    <citation type="journal article" date="2016" name="Nat. Commun.">
        <title>Thousands of microbial genomes shed light on interconnected biogeochemical processes in an aquifer system.</title>
        <authorList>
            <person name="Anantharaman K."/>
            <person name="Brown C.T."/>
            <person name="Hug L.A."/>
            <person name="Sharon I."/>
            <person name="Castelle C.J."/>
            <person name="Probst A.J."/>
            <person name="Thomas B.C."/>
            <person name="Singh A."/>
            <person name="Wilkins M.J."/>
            <person name="Karaoz U."/>
            <person name="Brodie E.L."/>
            <person name="Williams K.H."/>
            <person name="Hubbard S.S."/>
            <person name="Banfield J.F."/>
        </authorList>
    </citation>
    <scope>NUCLEOTIDE SEQUENCE [LARGE SCALE GENOMIC DNA]</scope>
</reference>
<dbReference type="PANTHER" id="PTHR10173">
    <property type="entry name" value="METHIONINE SULFOXIDE REDUCTASE"/>
    <property type="match status" value="1"/>
</dbReference>
<organism evidence="9 10">
    <name type="scientific">Candidatus Doudnabacteria bacterium RIFCSPHIGHO2_01_FULL_45_18</name>
    <dbReference type="NCBI Taxonomy" id="1817823"/>
    <lineage>
        <taxon>Bacteria</taxon>
        <taxon>Candidatus Doudnaibacteriota</taxon>
    </lineage>
</organism>
<gene>
    <name evidence="9" type="ORF">A2660_03145</name>
</gene>
<dbReference type="EMBL" id="MFEJ01000012">
    <property type="protein sequence ID" value="OGE80443.1"/>
    <property type="molecule type" value="Genomic_DNA"/>
</dbReference>
<proteinExistence type="inferred from homology"/>
<dbReference type="NCBIfam" id="TIGR00357">
    <property type="entry name" value="peptide-methionine (R)-S-oxide reductase MsrB"/>
    <property type="match status" value="1"/>
</dbReference>
<dbReference type="FunFam" id="2.170.150.20:FF:000001">
    <property type="entry name" value="Peptide methionine sulfoxide reductase MsrB"/>
    <property type="match status" value="1"/>
</dbReference>
<evidence type="ECO:0000256" key="1">
    <source>
        <dbReference type="ARBA" id="ARBA00001947"/>
    </source>
</evidence>
<dbReference type="InterPro" id="IPR011057">
    <property type="entry name" value="Mss4-like_sf"/>
</dbReference>
<dbReference type="Pfam" id="PF01641">
    <property type="entry name" value="SelR"/>
    <property type="match status" value="1"/>
</dbReference>
<comment type="cofactor">
    <cofactor evidence="1">
        <name>Zn(2+)</name>
        <dbReference type="ChEBI" id="CHEBI:29105"/>
    </cofactor>
</comment>
<dbReference type="GO" id="GO:0033743">
    <property type="term" value="F:peptide-methionine (R)-S-oxide reductase activity"/>
    <property type="evidence" value="ECO:0007669"/>
    <property type="project" value="UniProtKB-EC"/>
</dbReference>
<dbReference type="GO" id="GO:0030091">
    <property type="term" value="P:protein repair"/>
    <property type="evidence" value="ECO:0007669"/>
    <property type="project" value="InterPro"/>
</dbReference>
<comment type="caution">
    <text evidence="9">The sequence shown here is derived from an EMBL/GenBank/DDBJ whole genome shotgun (WGS) entry which is preliminary data.</text>
</comment>
<comment type="catalytic activity">
    <reaction evidence="7">
        <text>L-methionyl-[protein] + [thioredoxin]-disulfide + H2O = L-methionyl-(R)-S-oxide-[protein] + [thioredoxin]-dithiol</text>
        <dbReference type="Rhea" id="RHEA:24164"/>
        <dbReference type="Rhea" id="RHEA-COMP:10698"/>
        <dbReference type="Rhea" id="RHEA-COMP:10700"/>
        <dbReference type="Rhea" id="RHEA-COMP:12313"/>
        <dbReference type="Rhea" id="RHEA-COMP:12314"/>
        <dbReference type="ChEBI" id="CHEBI:15377"/>
        <dbReference type="ChEBI" id="CHEBI:16044"/>
        <dbReference type="ChEBI" id="CHEBI:29950"/>
        <dbReference type="ChEBI" id="CHEBI:45764"/>
        <dbReference type="ChEBI" id="CHEBI:50058"/>
        <dbReference type="EC" id="1.8.4.12"/>
    </reaction>
</comment>
<dbReference type="EC" id="1.8.4.12" evidence="3"/>
<evidence type="ECO:0000256" key="7">
    <source>
        <dbReference type="ARBA" id="ARBA00048488"/>
    </source>
</evidence>
<name>A0A1F5NS51_9BACT</name>
<evidence type="ECO:0000256" key="4">
    <source>
        <dbReference type="ARBA" id="ARBA00022723"/>
    </source>
</evidence>
<evidence type="ECO:0000256" key="5">
    <source>
        <dbReference type="ARBA" id="ARBA00022833"/>
    </source>
</evidence>
<comment type="similarity">
    <text evidence="2">Belongs to the MsrB Met sulfoxide reductase family.</text>
</comment>
<evidence type="ECO:0000256" key="6">
    <source>
        <dbReference type="ARBA" id="ARBA00023002"/>
    </source>
</evidence>
<dbReference type="SUPFAM" id="SSF51316">
    <property type="entry name" value="Mss4-like"/>
    <property type="match status" value="1"/>
</dbReference>
<evidence type="ECO:0000313" key="9">
    <source>
        <dbReference type="EMBL" id="OGE80443.1"/>
    </source>
</evidence>
<evidence type="ECO:0000313" key="10">
    <source>
        <dbReference type="Proteomes" id="UP000176233"/>
    </source>
</evidence>
<dbReference type="InterPro" id="IPR028427">
    <property type="entry name" value="Met_Sox_Rdtase_MsrB"/>
</dbReference>